<feature type="domain" description="Periplasmic binding protein" evidence="5">
    <location>
        <begin position="39"/>
        <end position="306"/>
    </location>
</feature>
<evidence type="ECO:0000256" key="4">
    <source>
        <dbReference type="SAM" id="Phobius"/>
    </source>
</evidence>
<dbReference type="Gene3D" id="3.40.50.2300">
    <property type="match status" value="2"/>
</dbReference>
<evidence type="ECO:0000259" key="5">
    <source>
        <dbReference type="Pfam" id="PF13407"/>
    </source>
</evidence>
<evidence type="ECO:0000256" key="2">
    <source>
        <dbReference type="ARBA" id="ARBA00007639"/>
    </source>
</evidence>
<dbReference type="EMBL" id="JAOQKE010000020">
    <property type="protein sequence ID" value="MCU6726206.1"/>
    <property type="molecule type" value="Genomic_DNA"/>
</dbReference>
<accession>A0ABT2SNW1</accession>
<keyword evidence="3" id="KW-0732">Signal</keyword>
<name>A0ABT2SNW1_9FIRM</name>
<sequence length="335" mass="37754">MDKKNEIRIVITGLIILVLCIVADISTGKKKEAQKPVLIAVSTIGPTHGWAKAVDYYAEEALQKVVAENQWEYQCVEAKDANEQSQQVEELIGQGVDCLIMLPKDGASLKTAGIAVQNADIPLVIFDREIPEFAPMATVKGDNKEIGAATARYFNRYFPNGTLVLEMMGDTSTVPFLRSAGYDEVINDNFTKIQVGYTEWQREYSKELFRQWVLKQDQEILDQVGAIFTHDDEIALGVLDVLDEYEKGRQISARLPNLKMIAGSSGSQEMYQKIQNEDRWIIFSMTYEPEMIMQAVDTGAAILKDEEYDEIKIVPTVCVDRSNVEKYLDENSPFK</sequence>
<dbReference type="Proteomes" id="UP001652338">
    <property type="component" value="Unassembled WGS sequence"/>
</dbReference>
<reference evidence="6 7" key="1">
    <citation type="journal article" date="2021" name="ISME Commun">
        <title>Automated analysis of genomic sequences facilitates high-throughput and comprehensive description of bacteria.</title>
        <authorList>
            <person name="Hitch T.C.A."/>
        </authorList>
    </citation>
    <scope>NUCLEOTIDE SEQUENCE [LARGE SCALE GENOMIC DNA]</scope>
    <source>
        <strain evidence="6 7">Sanger_29</strain>
    </source>
</reference>
<dbReference type="InterPro" id="IPR028082">
    <property type="entry name" value="Peripla_BP_I"/>
</dbReference>
<keyword evidence="4" id="KW-1133">Transmembrane helix</keyword>
<evidence type="ECO:0000256" key="3">
    <source>
        <dbReference type="ARBA" id="ARBA00022729"/>
    </source>
</evidence>
<keyword evidence="4" id="KW-0472">Membrane</keyword>
<organism evidence="6 7">
    <name type="scientific">Muricoprocola aceti</name>
    <dbReference type="NCBI Taxonomy" id="2981772"/>
    <lineage>
        <taxon>Bacteria</taxon>
        <taxon>Bacillati</taxon>
        <taxon>Bacillota</taxon>
        <taxon>Clostridia</taxon>
        <taxon>Lachnospirales</taxon>
        <taxon>Lachnospiraceae</taxon>
        <taxon>Muricoprocola</taxon>
    </lineage>
</organism>
<comment type="subcellular location">
    <subcellularLocation>
        <location evidence="1">Cell envelope</location>
    </subcellularLocation>
</comment>
<dbReference type="PANTHER" id="PTHR46847">
    <property type="entry name" value="D-ALLOSE-BINDING PERIPLASMIC PROTEIN-RELATED"/>
    <property type="match status" value="1"/>
</dbReference>
<dbReference type="Pfam" id="PF13407">
    <property type="entry name" value="Peripla_BP_4"/>
    <property type="match status" value="1"/>
</dbReference>
<comment type="caution">
    <text evidence="6">The sequence shown here is derived from an EMBL/GenBank/DDBJ whole genome shotgun (WGS) entry which is preliminary data.</text>
</comment>
<evidence type="ECO:0000256" key="1">
    <source>
        <dbReference type="ARBA" id="ARBA00004196"/>
    </source>
</evidence>
<feature type="transmembrane region" description="Helical" evidence="4">
    <location>
        <begin position="7"/>
        <end position="26"/>
    </location>
</feature>
<dbReference type="InterPro" id="IPR025997">
    <property type="entry name" value="SBP_2_dom"/>
</dbReference>
<dbReference type="SUPFAM" id="SSF53822">
    <property type="entry name" value="Periplasmic binding protein-like I"/>
    <property type="match status" value="1"/>
</dbReference>
<evidence type="ECO:0000313" key="7">
    <source>
        <dbReference type="Proteomes" id="UP001652338"/>
    </source>
</evidence>
<protein>
    <submittedName>
        <fullName evidence="6">Substrate-binding domain-containing protein</fullName>
    </submittedName>
</protein>
<proteinExistence type="inferred from homology"/>
<gene>
    <name evidence="6" type="ORF">OCV47_12795</name>
</gene>
<evidence type="ECO:0000313" key="6">
    <source>
        <dbReference type="EMBL" id="MCU6726206.1"/>
    </source>
</evidence>
<comment type="similarity">
    <text evidence="2">Belongs to the bacterial solute-binding protein 2 family.</text>
</comment>
<keyword evidence="7" id="KW-1185">Reference proteome</keyword>
<dbReference type="RefSeq" id="WP_262655481.1">
    <property type="nucleotide sequence ID" value="NZ_JAOQKE010000020.1"/>
</dbReference>
<dbReference type="PANTHER" id="PTHR46847:SF1">
    <property type="entry name" value="D-ALLOSE-BINDING PERIPLASMIC PROTEIN-RELATED"/>
    <property type="match status" value="1"/>
</dbReference>
<keyword evidence="4" id="KW-0812">Transmembrane</keyword>